<sequence length="181" mass="20416">MENLVRTERRSSHVAGGQQQQYSKNSKNKKQKLPMPLQDDAEVVLGYFFYTLDSGAVRIQNKMCGQFAPASSGNESGKCKNRFRLSVAFDYNLASPPFLKHLGVFKCSHLETFEICRSSPSRIVEVEIFECDAVNYLVSYCDKVVQPHNVVRRDQVEAELANGGFKYTFVAYLCVEVPDVA</sequence>
<name>A0A811U7K2_CERCA</name>
<organism evidence="2 3">
    <name type="scientific">Ceratitis capitata</name>
    <name type="common">Mediterranean fruit fly</name>
    <name type="synonym">Tephritis capitata</name>
    <dbReference type="NCBI Taxonomy" id="7213"/>
    <lineage>
        <taxon>Eukaryota</taxon>
        <taxon>Metazoa</taxon>
        <taxon>Ecdysozoa</taxon>
        <taxon>Arthropoda</taxon>
        <taxon>Hexapoda</taxon>
        <taxon>Insecta</taxon>
        <taxon>Pterygota</taxon>
        <taxon>Neoptera</taxon>
        <taxon>Endopterygota</taxon>
        <taxon>Diptera</taxon>
        <taxon>Brachycera</taxon>
        <taxon>Muscomorpha</taxon>
        <taxon>Tephritoidea</taxon>
        <taxon>Tephritidae</taxon>
        <taxon>Ceratitis</taxon>
        <taxon>Ceratitis</taxon>
    </lineage>
</organism>
<protein>
    <submittedName>
        <fullName evidence="2">(Mediterranean fruit fly) hypothetical protein</fullName>
    </submittedName>
</protein>
<feature type="compositionally biased region" description="Basic and acidic residues" evidence="1">
    <location>
        <begin position="1"/>
        <end position="11"/>
    </location>
</feature>
<comment type="caution">
    <text evidence="2">The sequence shown here is derived from an EMBL/GenBank/DDBJ whole genome shotgun (WGS) entry which is preliminary data.</text>
</comment>
<dbReference type="AlphaFoldDB" id="A0A811U7K2"/>
<reference evidence="2" key="1">
    <citation type="submission" date="2020-11" db="EMBL/GenBank/DDBJ databases">
        <authorList>
            <person name="Whitehead M."/>
        </authorList>
    </citation>
    <scope>NUCLEOTIDE SEQUENCE</scope>
    <source>
        <strain evidence="2">EGII</strain>
    </source>
</reference>
<proteinExistence type="predicted"/>
<evidence type="ECO:0000256" key="1">
    <source>
        <dbReference type="SAM" id="MobiDB-lite"/>
    </source>
</evidence>
<dbReference type="EMBL" id="CAJHJT010000001">
    <property type="protein sequence ID" value="CAD6993343.1"/>
    <property type="molecule type" value="Genomic_DNA"/>
</dbReference>
<dbReference type="Proteomes" id="UP000606786">
    <property type="component" value="Unassembled WGS sequence"/>
</dbReference>
<keyword evidence="3" id="KW-1185">Reference proteome</keyword>
<feature type="region of interest" description="Disordered" evidence="1">
    <location>
        <begin position="1"/>
        <end position="33"/>
    </location>
</feature>
<evidence type="ECO:0000313" key="3">
    <source>
        <dbReference type="Proteomes" id="UP000606786"/>
    </source>
</evidence>
<accession>A0A811U7K2</accession>
<evidence type="ECO:0000313" key="2">
    <source>
        <dbReference type="EMBL" id="CAD6993343.1"/>
    </source>
</evidence>
<gene>
    <name evidence="2" type="ORF">CCAP1982_LOCUS2161</name>
</gene>